<dbReference type="EMBL" id="JBGFUD010019405">
    <property type="protein sequence ID" value="MFH4984624.1"/>
    <property type="molecule type" value="Genomic_DNA"/>
</dbReference>
<accession>A0ABD6F1K3</accession>
<comment type="caution">
    <text evidence="2">The sequence shown here is derived from an EMBL/GenBank/DDBJ whole genome shotgun (WGS) entry which is preliminary data.</text>
</comment>
<protein>
    <submittedName>
        <fullName evidence="2">Uncharacterized protein</fullName>
    </submittedName>
</protein>
<reference evidence="2 3" key="1">
    <citation type="submission" date="2024-08" db="EMBL/GenBank/DDBJ databases">
        <title>Gnathostoma spinigerum genome.</title>
        <authorList>
            <person name="Gonzalez-Bertolin B."/>
            <person name="Monzon S."/>
            <person name="Zaballos A."/>
            <person name="Jimenez P."/>
            <person name="Dekumyoy P."/>
            <person name="Varona S."/>
            <person name="Cuesta I."/>
            <person name="Sumanam S."/>
            <person name="Adisakwattana P."/>
            <person name="Gasser R.B."/>
            <person name="Hernandez-Gonzalez A."/>
            <person name="Young N.D."/>
            <person name="Perteguer M.J."/>
        </authorList>
    </citation>
    <scope>NUCLEOTIDE SEQUENCE [LARGE SCALE GENOMIC DNA]</scope>
    <source>
        <strain evidence="2">AL3</strain>
        <tissue evidence="2">Liver</tissue>
    </source>
</reference>
<feature type="signal peptide" evidence="1">
    <location>
        <begin position="1"/>
        <end position="19"/>
    </location>
</feature>
<feature type="chain" id="PRO_5044817470" evidence="1">
    <location>
        <begin position="20"/>
        <end position="88"/>
    </location>
</feature>
<dbReference type="AlphaFoldDB" id="A0ABD6F1K3"/>
<dbReference type="Proteomes" id="UP001608902">
    <property type="component" value="Unassembled WGS sequence"/>
</dbReference>
<keyword evidence="1" id="KW-0732">Signal</keyword>
<proteinExistence type="predicted"/>
<organism evidence="2 3">
    <name type="scientific">Gnathostoma spinigerum</name>
    <dbReference type="NCBI Taxonomy" id="75299"/>
    <lineage>
        <taxon>Eukaryota</taxon>
        <taxon>Metazoa</taxon>
        <taxon>Ecdysozoa</taxon>
        <taxon>Nematoda</taxon>
        <taxon>Chromadorea</taxon>
        <taxon>Rhabditida</taxon>
        <taxon>Spirurina</taxon>
        <taxon>Gnathostomatomorpha</taxon>
        <taxon>Gnathostomatoidea</taxon>
        <taxon>Gnathostomatidae</taxon>
        <taxon>Gnathostoma</taxon>
    </lineage>
</organism>
<sequence>MGHLSIGVILLIILGISVQYKMLIIAPDVSNSHIIWSYRVAETLKNAGHSVVILRHKPWPTKTSKHNLVDGVEGTIYVIIWSHVYYFH</sequence>
<name>A0ABD6F1K3_9BILA</name>
<evidence type="ECO:0000313" key="2">
    <source>
        <dbReference type="EMBL" id="MFH4984624.1"/>
    </source>
</evidence>
<evidence type="ECO:0000313" key="3">
    <source>
        <dbReference type="Proteomes" id="UP001608902"/>
    </source>
</evidence>
<keyword evidence="3" id="KW-1185">Reference proteome</keyword>
<gene>
    <name evidence="2" type="ORF">AB6A40_011333</name>
</gene>
<evidence type="ECO:0000256" key="1">
    <source>
        <dbReference type="SAM" id="SignalP"/>
    </source>
</evidence>